<comment type="caution">
    <text evidence="4">The sequence shown here is derived from an EMBL/GenBank/DDBJ whole genome shotgun (WGS) entry which is preliminary data.</text>
</comment>
<name>A0A916Q519_9FIRM</name>
<proteinExistence type="predicted"/>
<evidence type="ECO:0000259" key="2">
    <source>
        <dbReference type="Pfam" id="PF13240"/>
    </source>
</evidence>
<dbReference type="Pfam" id="PF13240">
    <property type="entry name" value="Zn_Ribbon_1"/>
    <property type="match status" value="1"/>
</dbReference>
<dbReference type="InterPro" id="IPR011990">
    <property type="entry name" value="TPR-like_helical_dom_sf"/>
</dbReference>
<accession>A0A916Q519</accession>
<sequence>MIQCEVCGKQLPDDAAFCPRCGTIVKSRLEAEKQAKKKNKTKYLVLGVIATVFAFAAGLIVWNLFLSSRVYDQRIEIAEEYSRDKDYDKALVAYAAACDQDPENEEAYVGMCNVYMMQDEDAKAAAILQIGEAKVNSADQIQDKKQELSEMNGSEIFDEQAAVPEYTETQGRDIARNKDQAKKQITDLTDEILYGISGQGNMKSVLFGDNIIYAENTQICQMDQNGNYKEKIVELPLASATYGKSDEVTKIITDGVTVFVLTGGSQSEIYAVDVDSKSYDQLLDVPETTENIWFYHNKVYYQYENSAGTVIIGTMNKDGTGKNERLEADHAQSVTVNRDYIYYVMDNSGGAPSLWREDLETQQTKNMFQFPSASSGEVAKAEIIGEQCFYVLEAGGDPEIYCYNMDTKENKKIADGQLQNLYDGDVYYSRGDEDSGFTFYKTAQDGEDKTELGTAHGKTIGIDLLKDRMLMREYFEEYDSSQENMAYGDLLFLLNLEEKTDNQKVINSSESSFKNELRRKLQGITDDSGFQQTSWT</sequence>
<evidence type="ECO:0000256" key="1">
    <source>
        <dbReference type="SAM" id="Phobius"/>
    </source>
</evidence>
<evidence type="ECO:0008006" key="6">
    <source>
        <dbReference type="Google" id="ProtNLM"/>
    </source>
</evidence>
<dbReference type="RefSeq" id="WP_201310271.1">
    <property type="nucleotide sequence ID" value="NZ_BLYI01000024.1"/>
</dbReference>
<feature type="domain" description="Zinc-ribbon" evidence="2">
    <location>
        <begin position="4"/>
        <end position="23"/>
    </location>
</feature>
<dbReference type="Gene3D" id="2.120.10.30">
    <property type="entry name" value="TolB, C-terminal domain"/>
    <property type="match status" value="1"/>
</dbReference>
<organism evidence="4 5">
    <name type="scientific">Anaerostipes butyraticus</name>
    <dbReference type="NCBI Taxonomy" id="645466"/>
    <lineage>
        <taxon>Bacteria</taxon>
        <taxon>Bacillati</taxon>
        <taxon>Bacillota</taxon>
        <taxon>Clostridia</taxon>
        <taxon>Lachnospirales</taxon>
        <taxon>Lachnospiraceae</taxon>
        <taxon>Anaerostipes</taxon>
    </lineage>
</organism>
<protein>
    <recommendedName>
        <fullName evidence="6">Zinc-ribbon domain-containing protein</fullName>
    </recommendedName>
</protein>
<dbReference type="InterPro" id="IPR011042">
    <property type="entry name" value="6-blade_b-propeller_TolB-like"/>
</dbReference>
<gene>
    <name evidence="4" type="ORF">ANBU17_08910</name>
</gene>
<dbReference type="SUPFAM" id="SSF69304">
    <property type="entry name" value="Tricorn protease N-terminal domain"/>
    <property type="match status" value="1"/>
</dbReference>
<dbReference type="Pfam" id="PF14559">
    <property type="entry name" value="TPR_19"/>
    <property type="match status" value="1"/>
</dbReference>
<dbReference type="InterPro" id="IPR026870">
    <property type="entry name" value="Zinc_ribbon_dom"/>
</dbReference>
<reference evidence="4" key="1">
    <citation type="submission" date="2020-06" db="EMBL/GenBank/DDBJ databases">
        <title>Characterization of fructooligosaccharide metabolism and fructooligosaccharide-degrading enzymes in human commensal butyrate producers.</title>
        <authorList>
            <person name="Tanno H."/>
            <person name="Fujii T."/>
            <person name="Hirano K."/>
            <person name="Maeno S."/>
            <person name="Tonozuka T."/>
            <person name="Sakamoto M."/>
            <person name="Ohkuma M."/>
            <person name="Tochio T."/>
            <person name="Endo A."/>
        </authorList>
    </citation>
    <scope>NUCLEOTIDE SEQUENCE</scope>
    <source>
        <strain evidence="4">JCM 17466</strain>
    </source>
</reference>
<keyword evidence="1" id="KW-0472">Membrane</keyword>
<dbReference type="EMBL" id="BLYI01000024">
    <property type="protein sequence ID" value="GFO84544.1"/>
    <property type="molecule type" value="Genomic_DNA"/>
</dbReference>
<evidence type="ECO:0000259" key="3">
    <source>
        <dbReference type="Pfam" id="PF16472"/>
    </source>
</evidence>
<keyword evidence="5" id="KW-1185">Reference proteome</keyword>
<feature type="domain" description="Prolow-density lipoprotein receptor-related protein 1-like beta-propeller" evidence="3">
    <location>
        <begin position="266"/>
        <end position="420"/>
    </location>
</feature>
<keyword evidence="1" id="KW-1133">Transmembrane helix</keyword>
<evidence type="ECO:0000313" key="5">
    <source>
        <dbReference type="Proteomes" id="UP000613208"/>
    </source>
</evidence>
<evidence type="ECO:0000313" key="4">
    <source>
        <dbReference type="EMBL" id="GFO84544.1"/>
    </source>
</evidence>
<dbReference type="SUPFAM" id="SSF48452">
    <property type="entry name" value="TPR-like"/>
    <property type="match status" value="1"/>
</dbReference>
<keyword evidence="1" id="KW-0812">Transmembrane</keyword>
<dbReference type="Pfam" id="PF16472">
    <property type="entry name" value="DUF5050"/>
    <property type="match status" value="1"/>
</dbReference>
<dbReference type="Gene3D" id="1.25.40.10">
    <property type="entry name" value="Tetratricopeptide repeat domain"/>
    <property type="match status" value="1"/>
</dbReference>
<dbReference type="Proteomes" id="UP000613208">
    <property type="component" value="Unassembled WGS sequence"/>
</dbReference>
<dbReference type="AlphaFoldDB" id="A0A916Q519"/>
<dbReference type="InterPro" id="IPR032485">
    <property type="entry name" value="LRP1-like_beta_prop"/>
</dbReference>
<feature type="transmembrane region" description="Helical" evidence="1">
    <location>
        <begin position="43"/>
        <end position="65"/>
    </location>
</feature>